<dbReference type="InterPro" id="IPR036961">
    <property type="entry name" value="Kinesin_motor_dom_sf"/>
</dbReference>
<keyword evidence="2" id="KW-0963">Cytoplasm</keyword>
<evidence type="ECO:0000256" key="9">
    <source>
        <dbReference type="SAM" id="MobiDB-lite"/>
    </source>
</evidence>
<comment type="subcellular location">
    <subcellularLocation>
        <location evidence="1">Cytoplasm</location>
    </subcellularLocation>
</comment>
<evidence type="ECO:0000256" key="7">
    <source>
        <dbReference type="RuleBase" id="RU000394"/>
    </source>
</evidence>
<evidence type="ECO:0000256" key="5">
    <source>
        <dbReference type="ARBA" id="ARBA00023054"/>
    </source>
</evidence>
<accession>A0ABP0NFJ9</accession>
<feature type="domain" description="Kinesin motor" evidence="10">
    <location>
        <begin position="18"/>
        <end position="374"/>
    </location>
</feature>
<dbReference type="Pfam" id="PF00225">
    <property type="entry name" value="Kinesin"/>
    <property type="match status" value="1"/>
</dbReference>
<evidence type="ECO:0000256" key="2">
    <source>
        <dbReference type="ARBA" id="ARBA00022490"/>
    </source>
</evidence>
<reference evidence="11 12" key="1">
    <citation type="submission" date="2024-02" db="EMBL/GenBank/DDBJ databases">
        <authorList>
            <person name="Chen Y."/>
            <person name="Shah S."/>
            <person name="Dougan E. K."/>
            <person name="Thang M."/>
            <person name="Chan C."/>
        </authorList>
    </citation>
    <scope>NUCLEOTIDE SEQUENCE [LARGE SCALE GENOMIC DNA]</scope>
</reference>
<dbReference type="Proteomes" id="UP001642484">
    <property type="component" value="Unassembled WGS sequence"/>
</dbReference>
<dbReference type="Gene3D" id="3.40.850.10">
    <property type="entry name" value="Kinesin motor domain"/>
    <property type="match status" value="1"/>
</dbReference>
<feature type="compositionally biased region" description="Low complexity" evidence="9">
    <location>
        <begin position="615"/>
        <end position="628"/>
    </location>
</feature>
<feature type="compositionally biased region" description="Basic and acidic residues" evidence="9">
    <location>
        <begin position="744"/>
        <end position="761"/>
    </location>
</feature>
<evidence type="ECO:0000256" key="6">
    <source>
        <dbReference type="PROSITE-ProRule" id="PRU00283"/>
    </source>
</evidence>
<feature type="region of interest" description="Disordered" evidence="9">
    <location>
        <begin position="578"/>
        <end position="761"/>
    </location>
</feature>
<keyword evidence="5 8" id="KW-0175">Coiled coil</keyword>
<dbReference type="CDD" id="cd00106">
    <property type="entry name" value="KISc"/>
    <property type="match status" value="1"/>
</dbReference>
<evidence type="ECO:0000256" key="3">
    <source>
        <dbReference type="ARBA" id="ARBA00022741"/>
    </source>
</evidence>
<organism evidence="11 12">
    <name type="scientific">Durusdinium trenchii</name>
    <dbReference type="NCBI Taxonomy" id="1381693"/>
    <lineage>
        <taxon>Eukaryota</taxon>
        <taxon>Sar</taxon>
        <taxon>Alveolata</taxon>
        <taxon>Dinophyceae</taxon>
        <taxon>Suessiales</taxon>
        <taxon>Symbiodiniaceae</taxon>
        <taxon>Durusdinium</taxon>
    </lineage>
</organism>
<keyword evidence="4 6" id="KW-0067">ATP-binding</keyword>
<evidence type="ECO:0000256" key="1">
    <source>
        <dbReference type="ARBA" id="ARBA00004496"/>
    </source>
</evidence>
<proteinExistence type="inferred from homology"/>
<comment type="similarity">
    <text evidence="6 7">Belongs to the TRAFAC class myosin-kinesin ATPase superfamily. Kinesin family.</text>
</comment>
<evidence type="ECO:0000259" key="10">
    <source>
        <dbReference type="PROSITE" id="PS50067"/>
    </source>
</evidence>
<comment type="caution">
    <text evidence="11">The sequence shown here is derived from an EMBL/GenBank/DDBJ whole genome shotgun (WGS) entry which is preliminary data.</text>
</comment>
<dbReference type="InterPro" id="IPR027640">
    <property type="entry name" value="Kinesin-like_fam"/>
</dbReference>
<gene>
    <name evidence="11" type="ORF">CCMP2556_LOCUS30607</name>
</gene>
<feature type="compositionally biased region" description="Low complexity" evidence="9">
    <location>
        <begin position="799"/>
        <end position="820"/>
    </location>
</feature>
<dbReference type="PROSITE" id="PS00411">
    <property type="entry name" value="KINESIN_MOTOR_1"/>
    <property type="match status" value="1"/>
</dbReference>
<keyword evidence="6 7" id="KW-0505">Motor protein</keyword>
<dbReference type="SMART" id="SM00129">
    <property type="entry name" value="KISc"/>
    <property type="match status" value="1"/>
</dbReference>
<feature type="compositionally biased region" description="Basic and acidic residues" evidence="9">
    <location>
        <begin position="659"/>
        <end position="674"/>
    </location>
</feature>
<keyword evidence="3 6" id="KW-0547">Nucleotide-binding</keyword>
<evidence type="ECO:0000313" key="11">
    <source>
        <dbReference type="EMBL" id="CAK9062243.1"/>
    </source>
</evidence>
<feature type="coiled-coil region" evidence="8">
    <location>
        <begin position="412"/>
        <end position="446"/>
    </location>
</feature>
<evidence type="ECO:0000256" key="8">
    <source>
        <dbReference type="SAM" id="Coils"/>
    </source>
</evidence>
<dbReference type="EMBL" id="CAXAMN010021693">
    <property type="protein sequence ID" value="CAK9062243.1"/>
    <property type="molecule type" value="Genomic_DNA"/>
</dbReference>
<feature type="region of interest" description="Disordered" evidence="9">
    <location>
        <begin position="781"/>
        <end position="829"/>
    </location>
</feature>
<dbReference type="InterPro" id="IPR019821">
    <property type="entry name" value="Kinesin_motor_CS"/>
</dbReference>
<dbReference type="PANTHER" id="PTHR47969:SF15">
    <property type="entry name" value="CHROMOSOME-ASSOCIATED KINESIN KIF4A-RELATED"/>
    <property type="match status" value="1"/>
</dbReference>
<dbReference type="InterPro" id="IPR001752">
    <property type="entry name" value="Kinesin_motor_dom"/>
</dbReference>
<evidence type="ECO:0000313" key="12">
    <source>
        <dbReference type="Proteomes" id="UP001642484"/>
    </source>
</evidence>
<feature type="binding site" evidence="6">
    <location>
        <begin position="104"/>
        <end position="111"/>
    </location>
    <ligand>
        <name>ATP</name>
        <dbReference type="ChEBI" id="CHEBI:30616"/>
    </ligand>
</feature>
<dbReference type="PANTHER" id="PTHR47969">
    <property type="entry name" value="CHROMOSOME-ASSOCIATED KINESIN KIF4A-RELATED"/>
    <property type="match status" value="1"/>
</dbReference>
<evidence type="ECO:0000256" key="4">
    <source>
        <dbReference type="ARBA" id="ARBA00022840"/>
    </source>
</evidence>
<protein>
    <recommendedName>
        <fullName evidence="7">Kinesin-like protein</fullName>
    </recommendedName>
</protein>
<name>A0ABP0NFJ9_9DINO</name>
<sequence>MKSRRASLSPAGSFAPSFANVLVRARPPLPSEASYGHCARTDGKKVVLTTETEAPGRGKRLKAVECQYDKVLGIQAGQEEVWGIAMPVVNKALDGYNVTIFTYGMTGSGKTYTMLGPALMDSAFEGQVTSSDLIAKDEHRGVVVRTMQYLFQQAPEAQIFLSYVQIYQERCYDLLQPPNVPSKPLKVREDPQKKPGQNVNVFVEDLSEVRVGNLEECLEYLMAGFGNVALRSTHYNEQSSRAHCILTLTLRQQLPDQRIRESKLRLVDLAGNERWVIHGPQISPQHARELATINKSLHILGSCLQTLSQPVTTNRRGQELVKHVPYRDSTLTQLLRDSLAGNSYTLMICTICCSILYQMQTLSTLRFADRVKRVKMRATICDTVDPAEQQQQIQAEVEYLRSAVSGAASGNVQELKQKVSELRKACLGLEGENRVLREQIAELEKQPVPMKSTMKKAAARVRRANSEPSLPTPDPWFDHEDLGDLQAIYYRSHDDLGSRMAGSCPKGHRLDSLGSIAHPLPAAANAAYFEWHCDRPGCRGSSRQLDLGRFHCSLCQHDLCQVCYDQLVGKSYSKVDVHAHRARRKPPANSPPSPVARARVEGVERRPEPERRQPRPAFRAAPAPARSAPAPPPGKSAPSRTPRGPEEPKGPEKPPYILRLEESARAFARAERSAAQRPTPRSAAHGGTAPASGASIGSASTASTTPESVRKRVKGRRDGRAPQSERNSSSLPPVHARTPLREIPNSERGVRRKEPDSYYYRHPDIPLRDAIFLPALEEDWQGQRASPHKASSPQLWTRAPAPAAPAAPTALAPQAPAAPAAGGGSRKPLALKVPDAVDMRTLLGELDAKHAMQEP</sequence>
<dbReference type="PROSITE" id="PS50067">
    <property type="entry name" value="KINESIN_MOTOR_2"/>
    <property type="match status" value="1"/>
</dbReference>
<feature type="compositionally biased region" description="Basic and acidic residues" evidence="9">
    <location>
        <begin position="598"/>
        <end position="613"/>
    </location>
</feature>
<keyword evidence="7" id="KW-0493">Microtubule</keyword>
<feature type="compositionally biased region" description="Basic and acidic residues" evidence="9">
    <location>
        <begin position="643"/>
        <end position="652"/>
    </location>
</feature>
<keyword evidence="12" id="KW-1185">Reference proteome</keyword>
<dbReference type="InterPro" id="IPR027417">
    <property type="entry name" value="P-loop_NTPase"/>
</dbReference>
<dbReference type="PRINTS" id="PR00380">
    <property type="entry name" value="KINESINHEAVY"/>
</dbReference>
<feature type="compositionally biased region" description="Low complexity" evidence="9">
    <location>
        <begin position="686"/>
        <end position="705"/>
    </location>
</feature>
<dbReference type="SUPFAM" id="SSF52540">
    <property type="entry name" value="P-loop containing nucleoside triphosphate hydrolases"/>
    <property type="match status" value="1"/>
</dbReference>